<name>A0A1H0UR88_9PSEU</name>
<evidence type="ECO:0000256" key="1">
    <source>
        <dbReference type="SAM" id="MobiDB-lite"/>
    </source>
</evidence>
<evidence type="ECO:0000313" key="3">
    <source>
        <dbReference type="Proteomes" id="UP000199651"/>
    </source>
</evidence>
<sequence>MTRKSVITTVLVLLGVAVLGVGVVLAYDAFRTRKIDSYAITYEVTVEGAGGIRKVEYTAVPDGQHRTADPTTRTDEAPTAQPWSRDVIIPAGRQARLTVTPAEGAVVGCKIVLDKDLGSPKTKTLTENKAPAAGQPITCSTTLDDDQRFRR</sequence>
<reference evidence="3" key="1">
    <citation type="submission" date="2016-10" db="EMBL/GenBank/DDBJ databases">
        <authorList>
            <person name="Varghese N."/>
            <person name="Submissions S."/>
        </authorList>
    </citation>
    <scope>NUCLEOTIDE SEQUENCE [LARGE SCALE GENOMIC DNA]</scope>
    <source>
        <strain evidence="3">IBRC-M 10655</strain>
    </source>
</reference>
<dbReference type="Proteomes" id="UP000199651">
    <property type="component" value="Unassembled WGS sequence"/>
</dbReference>
<proteinExistence type="predicted"/>
<dbReference type="RefSeq" id="WP_091382078.1">
    <property type="nucleotide sequence ID" value="NZ_FNDV01000007.1"/>
</dbReference>
<dbReference type="Gene3D" id="2.60.40.2880">
    <property type="entry name" value="MmpS1-5, C-terminal soluble domain"/>
    <property type="match status" value="1"/>
</dbReference>
<gene>
    <name evidence="2" type="ORF">SAMN05192558_11214</name>
</gene>
<protein>
    <recommendedName>
        <fullName evidence="4">MmpS family membrane protein</fullName>
    </recommendedName>
</protein>
<organism evidence="2 3">
    <name type="scientific">Actinokineospora alba</name>
    <dbReference type="NCBI Taxonomy" id="504798"/>
    <lineage>
        <taxon>Bacteria</taxon>
        <taxon>Bacillati</taxon>
        <taxon>Actinomycetota</taxon>
        <taxon>Actinomycetes</taxon>
        <taxon>Pseudonocardiales</taxon>
        <taxon>Pseudonocardiaceae</taxon>
        <taxon>Actinokineospora</taxon>
    </lineage>
</organism>
<dbReference type="STRING" id="504798.SAMN05421871_107390"/>
<feature type="region of interest" description="Disordered" evidence="1">
    <location>
        <begin position="124"/>
        <end position="151"/>
    </location>
</feature>
<keyword evidence="3" id="KW-1185">Reference proteome</keyword>
<dbReference type="AlphaFoldDB" id="A0A1H0UR88"/>
<dbReference type="InterPro" id="IPR038468">
    <property type="entry name" value="MmpS_C"/>
</dbReference>
<accession>A0A1H0UR88</accession>
<evidence type="ECO:0000313" key="2">
    <source>
        <dbReference type="EMBL" id="SDP68722.1"/>
    </source>
</evidence>
<evidence type="ECO:0008006" key="4">
    <source>
        <dbReference type="Google" id="ProtNLM"/>
    </source>
</evidence>
<dbReference type="EMBL" id="FNJB01000012">
    <property type="protein sequence ID" value="SDP68722.1"/>
    <property type="molecule type" value="Genomic_DNA"/>
</dbReference>